<dbReference type="AlphaFoldDB" id="A0AAE3INU3"/>
<protein>
    <submittedName>
        <fullName evidence="2">Uncharacterized protein</fullName>
    </submittedName>
</protein>
<dbReference type="Proteomes" id="UP001209317">
    <property type="component" value="Unassembled WGS sequence"/>
</dbReference>
<reference evidence="2" key="1">
    <citation type="submission" date="2022-10" db="EMBL/GenBank/DDBJ databases">
        <authorList>
            <person name="Kim H.S."/>
            <person name="Kim J.-S."/>
            <person name="Suh M.K."/>
            <person name="Eom M.K."/>
            <person name="Lee J.-S."/>
        </authorList>
    </citation>
    <scope>NUCLEOTIDE SEQUENCE</scope>
    <source>
        <strain evidence="2">LIP-5</strain>
    </source>
</reference>
<keyword evidence="3" id="KW-1185">Reference proteome</keyword>
<dbReference type="EMBL" id="JAOTPL010000009">
    <property type="protein sequence ID" value="MCU7694431.1"/>
    <property type="molecule type" value="Genomic_DNA"/>
</dbReference>
<comment type="caution">
    <text evidence="2">The sequence shown here is derived from an EMBL/GenBank/DDBJ whole genome shotgun (WGS) entry which is preliminary data.</text>
</comment>
<proteinExistence type="predicted"/>
<feature type="region of interest" description="Disordered" evidence="1">
    <location>
        <begin position="1"/>
        <end position="62"/>
    </location>
</feature>
<evidence type="ECO:0000256" key="1">
    <source>
        <dbReference type="SAM" id="MobiDB-lite"/>
    </source>
</evidence>
<name>A0AAE3INU3_9BACT</name>
<evidence type="ECO:0000313" key="3">
    <source>
        <dbReference type="Proteomes" id="UP001209317"/>
    </source>
</evidence>
<evidence type="ECO:0000313" key="2">
    <source>
        <dbReference type="EMBL" id="MCU7694431.1"/>
    </source>
</evidence>
<accession>A0AAE3INU3</accession>
<sequence>MNENREDKNVKSVAKKLAEEQCKEEPEMHHLPTDGKKPGELEDFKKSLDNNPGKKEKTNNEE</sequence>
<gene>
    <name evidence="2" type="ORF">OD355_07870</name>
</gene>
<dbReference type="RefSeq" id="WP_263037917.1">
    <property type="nucleotide sequence ID" value="NZ_JAOTPL010000009.1"/>
</dbReference>
<organism evidence="2 3">
    <name type="scientific">Haoranjiania flava</name>
    <dbReference type="NCBI Taxonomy" id="1856322"/>
    <lineage>
        <taxon>Bacteria</taxon>
        <taxon>Pseudomonadati</taxon>
        <taxon>Bacteroidota</taxon>
        <taxon>Chitinophagia</taxon>
        <taxon>Chitinophagales</taxon>
        <taxon>Chitinophagaceae</taxon>
        <taxon>Haoranjiania</taxon>
    </lineage>
</organism>